<dbReference type="SUPFAM" id="SSF53067">
    <property type="entry name" value="Actin-like ATPase domain"/>
    <property type="match status" value="2"/>
</dbReference>
<dbReference type="PANTHER" id="PTHR11735">
    <property type="entry name" value="TRNA N6-ADENOSINE THREONYLCARBAMOYLTRANSFERASE"/>
    <property type="match status" value="1"/>
</dbReference>
<dbReference type="Gene3D" id="3.30.420.40">
    <property type="match status" value="2"/>
</dbReference>
<dbReference type="AlphaFoldDB" id="A0AAU4K261"/>
<dbReference type="CDD" id="cd24032">
    <property type="entry name" value="ASKHA_NBD_TsaB"/>
    <property type="match status" value="1"/>
</dbReference>
<evidence type="ECO:0000259" key="1">
    <source>
        <dbReference type="Pfam" id="PF00814"/>
    </source>
</evidence>
<dbReference type="NCBIfam" id="TIGR03725">
    <property type="entry name" value="T6A_YeaZ"/>
    <property type="match status" value="1"/>
</dbReference>
<reference evidence="2 3" key="1">
    <citation type="submission" date="2022-10" db="EMBL/GenBank/DDBJ databases">
        <title>The complete genomes of actinobacterial strains from the NBC collection.</title>
        <authorList>
            <person name="Joergensen T.S."/>
            <person name="Alvarez Arevalo M."/>
            <person name="Sterndorff E.B."/>
            <person name="Faurdal D."/>
            <person name="Vuksanovic O."/>
            <person name="Mourched A.-S."/>
            <person name="Charusanti P."/>
            <person name="Shaw S."/>
            <person name="Blin K."/>
            <person name="Weber T."/>
        </authorList>
    </citation>
    <scope>NUCLEOTIDE SEQUENCE [LARGE SCALE GENOMIC DNA]</scope>
    <source>
        <strain evidence="2 3">NBC_00319</strain>
    </source>
</reference>
<dbReference type="EMBL" id="CP108021">
    <property type="protein sequence ID" value="WUM20117.1"/>
    <property type="molecule type" value="Genomic_DNA"/>
</dbReference>
<dbReference type="KEGG" id="whr:OG579_20930"/>
<keyword evidence="3" id="KW-1185">Reference proteome</keyword>
<dbReference type="EC" id="2.3.1.234" evidence="2"/>
<dbReference type="PANTHER" id="PTHR11735:SF11">
    <property type="entry name" value="TRNA THREONYLCARBAMOYLADENOSINE BIOSYNTHESIS PROTEIN TSAB"/>
    <property type="match status" value="1"/>
</dbReference>
<keyword evidence="2" id="KW-0012">Acyltransferase</keyword>
<proteinExistence type="predicted"/>
<sequence>MLVLAIDTSTPTVTTGVAEVIPGDGIVVRAERAVDTPRGHAEILTTLILDCLTEAGVARADLDAVVVGCGPGPFTGLRVGMATAAAFADALGLPLHGVCSLDAIASDAATTGAGRVLVVTDARRREVYWALYGPDGRLAGPAVDTPADLIEWLRGEQAPDVTVGSPDHVRLIGAQHVDAATSPTTAGLVATARPSVESWATPEPVVPLYLRRPDAVATADRAR</sequence>
<dbReference type="InterPro" id="IPR000905">
    <property type="entry name" value="Gcp-like_dom"/>
</dbReference>
<dbReference type="GO" id="GO:0002949">
    <property type="term" value="P:tRNA threonylcarbamoyladenosine modification"/>
    <property type="evidence" value="ECO:0007669"/>
    <property type="project" value="InterPro"/>
</dbReference>
<dbReference type="RefSeq" id="WP_328857521.1">
    <property type="nucleotide sequence ID" value="NZ_CP108021.1"/>
</dbReference>
<dbReference type="Pfam" id="PF00814">
    <property type="entry name" value="TsaD"/>
    <property type="match status" value="1"/>
</dbReference>
<feature type="domain" description="Gcp-like" evidence="1">
    <location>
        <begin position="38"/>
        <end position="152"/>
    </location>
</feature>
<accession>A0AAU4K261</accession>
<evidence type="ECO:0000313" key="2">
    <source>
        <dbReference type="EMBL" id="WUM20117.1"/>
    </source>
</evidence>
<dbReference type="Proteomes" id="UP001432128">
    <property type="component" value="Chromosome"/>
</dbReference>
<dbReference type="InterPro" id="IPR022496">
    <property type="entry name" value="T6A_TsaB"/>
</dbReference>
<dbReference type="GO" id="GO:0005829">
    <property type="term" value="C:cytosol"/>
    <property type="evidence" value="ECO:0007669"/>
    <property type="project" value="TreeGrafter"/>
</dbReference>
<gene>
    <name evidence="2" type="primary">tsaB</name>
    <name evidence="2" type="ORF">OG579_20930</name>
</gene>
<keyword evidence="2" id="KW-0808">Transferase</keyword>
<protein>
    <submittedName>
        <fullName evidence="2">tRNA (Adenosine(37)-N6)-threonylcarbamoyltransferase complex dimerization subunit type 1 TsaB</fullName>
        <ecNumber evidence="2">2.3.1.234</ecNumber>
    </submittedName>
</protein>
<evidence type="ECO:0000313" key="3">
    <source>
        <dbReference type="Proteomes" id="UP001432128"/>
    </source>
</evidence>
<organism evidence="2 3">
    <name type="scientific">Williamsia herbipolensis</name>
    <dbReference type="NCBI Taxonomy" id="1603258"/>
    <lineage>
        <taxon>Bacteria</taxon>
        <taxon>Bacillati</taxon>
        <taxon>Actinomycetota</taxon>
        <taxon>Actinomycetes</taxon>
        <taxon>Mycobacteriales</taxon>
        <taxon>Nocardiaceae</taxon>
        <taxon>Williamsia</taxon>
    </lineage>
</organism>
<dbReference type="GO" id="GO:0061711">
    <property type="term" value="F:tRNA N(6)-L-threonylcarbamoyladenine synthase activity"/>
    <property type="evidence" value="ECO:0007669"/>
    <property type="project" value="UniProtKB-EC"/>
</dbReference>
<dbReference type="InterPro" id="IPR043129">
    <property type="entry name" value="ATPase_NBD"/>
</dbReference>
<name>A0AAU4K261_9NOCA</name>